<comment type="caution">
    <text evidence="3">The sequence shown here is derived from an EMBL/GenBank/DDBJ whole genome shotgun (WGS) entry which is preliminary data.</text>
</comment>
<dbReference type="InterPro" id="IPR013538">
    <property type="entry name" value="ASHA1/2-like_C"/>
</dbReference>
<organism evidence="3 4">
    <name type="scientific">Actinophytocola xanthii</name>
    <dbReference type="NCBI Taxonomy" id="1912961"/>
    <lineage>
        <taxon>Bacteria</taxon>
        <taxon>Bacillati</taxon>
        <taxon>Actinomycetota</taxon>
        <taxon>Actinomycetes</taxon>
        <taxon>Pseudonocardiales</taxon>
        <taxon>Pseudonocardiaceae</taxon>
    </lineage>
</organism>
<dbReference type="CDD" id="cd08899">
    <property type="entry name" value="SRPBCC_CalC_Aha1-like_6"/>
    <property type="match status" value="1"/>
</dbReference>
<dbReference type="SUPFAM" id="SSF55961">
    <property type="entry name" value="Bet v1-like"/>
    <property type="match status" value="2"/>
</dbReference>
<dbReference type="Proteomes" id="UP000185596">
    <property type="component" value="Unassembled WGS sequence"/>
</dbReference>
<keyword evidence="4" id="KW-1185">Reference proteome</keyword>
<dbReference type="Pfam" id="PF08327">
    <property type="entry name" value="AHSA1"/>
    <property type="match status" value="1"/>
</dbReference>
<dbReference type="STRING" id="1912961.BU204_00555"/>
<dbReference type="InterPro" id="IPR023393">
    <property type="entry name" value="START-like_dom_sf"/>
</dbReference>
<accession>A0A1Q8CYL2</accession>
<dbReference type="Gene3D" id="3.30.530.20">
    <property type="match status" value="2"/>
</dbReference>
<protein>
    <recommendedName>
        <fullName evidence="2">Activator of Hsp90 ATPase homologue 1/2-like C-terminal domain-containing protein</fullName>
    </recommendedName>
</protein>
<dbReference type="EMBL" id="MSIE01000001">
    <property type="protein sequence ID" value="OLF19451.1"/>
    <property type="molecule type" value="Genomic_DNA"/>
</dbReference>
<evidence type="ECO:0000313" key="3">
    <source>
        <dbReference type="EMBL" id="OLF19451.1"/>
    </source>
</evidence>
<gene>
    <name evidence="3" type="ORF">BU204_00555</name>
</gene>
<dbReference type="AlphaFoldDB" id="A0A1Q8CYL2"/>
<evidence type="ECO:0000259" key="2">
    <source>
        <dbReference type="Pfam" id="PF08327"/>
    </source>
</evidence>
<sequence>MSERATLRMIDGEPVLRFERRFRHPPAKVWRAVTEPAELAHWFPAAVEAEPRPGAPMRFTFPDEAVVDGEWDGEVLEYDPPKVYMFRWEQDVLRFELLPDGEGCLLVFTQTVGGGWVGRLGAARNAAGWDNCLALLVARLDGTPALADQVAFPSIERYVEEFGLGEGEIRTTKDGLELHFARDLVWKPPAQVWSALTEDVDPADEPPARAVNPHVPAGRVTTADAPNELAYEWLHEGRPAGTVRWRIVSDEKLGVRVELTQTLPAALSERRAQLLAAWQVHLELFFAAVHGDVRCPWPAERTARLTERYSARLAGKARL</sequence>
<evidence type="ECO:0000313" key="4">
    <source>
        <dbReference type="Proteomes" id="UP000185596"/>
    </source>
</evidence>
<proteinExistence type="inferred from homology"/>
<comment type="similarity">
    <text evidence="1">Belongs to the AHA1 family.</text>
</comment>
<name>A0A1Q8CYL2_9PSEU</name>
<reference evidence="3 4" key="1">
    <citation type="submission" date="2016-12" db="EMBL/GenBank/DDBJ databases">
        <title>The draft genome sequence of Actinophytocola sp. 11-183.</title>
        <authorList>
            <person name="Wang W."/>
            <person name="Yuan L."/>
        </authorList>
    </citation>
    <scope>NUCLEOTIDE SEQUENCE [LARGE SCALE GENOMIC DNA]</scope>
    <source>
        <strain evidence="3 4">11-183</strain>
    </source>
</reference>
<dbReference type="OrthoDB" id="9803476at2"/>
<feature type="domain" description="Activator of Hsp90 ATPase homologue 1/2-like C-terminal" evidence="2">
    <location>
        <begin position="24"/>
        <end position="140"/>
    </location>
</feature>
<evidence type="ECO:0000256" key="1">
    <source>
        <dbReference type="ARBA" id="ARBA00006817"/>
    </source>
</evidence>
<dbReference type="RefSeq" id="WP_075123485.1">
    <property type="nucleotide sequence ID" value="NZ_MSIE01000001.1"/>
</dbReference>